<feature type="transmembrane region" description="Helical" evidence="1">
    <location>
        <begin position="278"/>
        <end position="300"/>
    </location>
</feature>
<dbReference type="EMBL" id="JADPRT010000021">
    <property type="protein sequence ID" value="MBF9073276.1"/>
    <property type="molecule type" value="Genomic_DNA"/>
</dbReference>
<dbReference type="Proteomes" id="UP000657385">
    <property type="component" value="Unassembled WGS sequence"/>
</dbReference>
<sequence length="330" mass="34202">MPQSPPAVPPPPRRTLDASACAAPVAAVLTALLALSALLLGAAGTASAAGASANGGWAVFPTPPPGVTTPGPGDRQYFYLESAPGRTLSDHVSVENLGTKPITFQLHGTMAGVGSWLTLATTKLTVPPRTRADIPFTLSLPVTAEPGDHPGTITVVPTTAQPGSGAVAVRIYLSVTGVSLPALAVTSVTVRGSSLHYTLTNQGNVTLHPRVEMTESGWFGSVYHRPLTDTGRDLLPGQSVRLTQALPGPALVDNVSIAVKATDSATGATANGSLGYLVLPWALVLLLVLVVTGGGSWLWWRARRRRIHRGPGDAWRRVREASRRPTGVAA</sequence>
<gene>
    <name evidence="3" type="ORF">I2501_35215</name>
</gene>
<proteinExistence type="predicted"/>
<organism evidence="3 4">
    <name type="scientific">Streptacidiphilus fuscans</name>
    <dbReference type="NCBI Taxonomy" id="2789292"/>
    <lineage>
        <taxon>Bacteria</taxon>
        <taxon>Bacillati</taxon>
        <taxon>Actinomycetota</taxon>
        <taxon>Actinomycetes</taxon>
        <taxon>Kitasatosporales</taxon>
        <taxon>Streptomycetaceae</taxon>
        <taxon>Streptacidiphilus</taxon>
    </lineage>
</organism>
<evidence type="ECO:0000256" key="2">
    <source>
        <dbReference type="SAM" id="SignalP"/>
    </source>
</evidence>
<dbReference type="RefSeq" id="WP_196198257.1">
    <property type="nucleotide sequence ID" value="NZ_JADPRT010000021.1"/>
</dbReference>
<name>A0A931BCY2_9ACTN</name>
<accession>A0A931BCY2</accession>
<dbReference type="AlphaFoldDB" id="A0A931BCY2"/>
<feature type="signal peptide" evidence="2">
    <location>
        <begin position="1"/>
        <end position="48"/>
    </location>
</feature>
<evidence type="ECO:0008006" key="5">
    <source>
        <dbReference type="Google" id="ProtNLM"/>
    </source>
</evidence>
<keyword evidence="1" id="KW-0812">Transmembrane</keyword>
<reference evidence="3" key="1">
    <citation type="submission" date="2020-11" db="EMBL/GenBank/DDBJ databases">
        <title>Isolation and identification of active actinomycetes.</title>
        <authorList>
            <person name="Yu B."/>
        </authorList>
    </citation>
    <scope>NUCLEOTIDE SEQUENCE</scope>
    <source>
        <strain evidence="3">NEAU-YB345</strain>
    </source>
</reference>
<comment type="caution">
    <text evidence="3">The sequence shown here is derived from an EMBL/GenBank/DDBJ whole genome shotgun (WGS) entry which is preliminary data.</text>
</comment>
<feature type="chain" id="PRO_5037092877" description="DUF916 domain-containing protein" evidence="2">
    <location>
        <begin position="49"/>
        <end position="330"/>
    </location>
</feature>
<keyword evidence="4" id="KW-1185">Reference proteome</keyword>
<evidence type="ECO:0000313" key="3">
    <source>
        <dbReference type="EMBL" id="MBF9073276.1"/>
    </source>
</evidence>
<keyword evidence="2" id="KW-0732">Signal</keyword>
<protein>
    <recommendedName>
        <fullName evidence="5">DUF916 domain-containing protein</fullName>
    </recommendedName>
</protein>
<keyword evidence="1" id="KW-1133">Transmembrane helix</keyword>
<evidence type="ECO:0000256" key="1">
    <source>
        <dbReference type="SAM" id="Phobius"/>
    </source>
</evidence>
<keyword evidence="1" id="KW-0472">Membrane</keyword>
<evidence type="ECO:0000313" key="4">
    <source>
        <dbReference type="Proteomes" id="UP000657385"/>
    </source>
</evidence>